<organism evidence="1 2">
    <name type="scientific">Saccharopolyspora spinosa</name>
    <dbReference type="NCBI Taxonomy" id="60894"/>
    <lineage>
        <taxon>Bacteria</taxon>
        <taxon>Bacillati</taxon>
        <taxon>Actinomycetota</taxon>
        <taxon>Actinomycetes</taxon>
        <taxon>Pseudonocardiales</taxon>
        <taxon>Pseudonocardiaceae</taxon>
        <taxon>Saccharopolyspora</taxon>
    </lineage>
</organism>
<dbReference type="OrthoDB" id="3632462at2"/>
<sequence>MSDYTVVPEALRKNVKFLYDAADAWGEALQALTGKDLNEDDLGLLGGPSGATRSHNLALDDALERLKKGQEVLEKAGDSLKAVADDYESRDVEYYEQFGYLKDDINQ</sequence>
<evidence type="ECO:0000313" key="2">
    <source>
        <dbReference type="Proteomes" id="UP000233786"/>
    </source>
</evidence>
<dbReference type="Proteomes" id="UP000233786">
    <property type="component" value="Unassembled WGS sequence"/>
</dbReference>
<dbReference type="STRING" id="994479.GCA_000194155_05086"/>
<gene>
    <name evidence="1" type="ORF">A8926_7071</name>
</gene>
<protein>
    <recommendedName>
        <fullName evidence="3">Excreted virulence factor EspC (Type VII ESX diderm)</fullName>
    </recommendedName>
</protein>
<evidence type="ECO:0008006" key="3">
    <source>
        <dbReference type="Google" id="ProtNLM"/>
    </source>
</evidence>
<comment type="caution">
    <text evidence="1">The sequence shown here is derived from an EMBL/GenBank/DDBJ whole genome shotgun (WGS) entry which is preliminary data.</text>
</comment>
<accession>A0A2N3Y7L0</accession>
<name>A0A2N3Y7L0_SACSN</name>
<evidence type="ECO:0000313" key="1">
    <source>
        <dbReference type="EMBL" id="PKW18932.1"/>
    </source>
</evidence>
<reference evidence="1" key="1">
    <citation type="submission" date="2017-12" db="EMBL/GenBank/DDBJ databases">
        <title>Sequencing the genomes of 1000 Actinobacteria strains.</title>
        <authorList>
            <person name="Klenk H.-P."/>
        </authorList>
    </citation>
    <scope>NUCLEOTIDE SEQUENCE [LARGE SCALE GENOMIC DNA]</scope>
    <source>
        <strain evidence="1">DSM 44228</strain>
    </source>
</reference>
<dbReference type="AlphaFoldDB" id="A0A2N3Y7L0"/>
<keyword evidence="2" id="KW-1185">Reference proteome</keyword>
<dbReference type="RefSeq" id="WP_010310612.1">
    <property type="nucleotide sequence ID" value="NZ_CP061007.1"/>
</dbReference>
<dbReference type="EMBL" id="PJNB01000001">
    <property type="protein sequence ID" value="PKW18932.1"/>
    <property type="molecule type" value="Genomic_DNA"/>
</dbReference>
<proteinExistence type="predicted"/>